<feature type="domain" description="CobW/HypB/UreG nucleotide-binding" evidence="8">
    <location>
        <begin position="34"/>
        <end position="195"/>
    </location>
</feature>
<keyword evidence="4" id="KW-0547">Nucleotide-binding</keyword>
<organism evidence="9 10">
    <name type="scientific">Desulfomonile tiedjei</name>
    <dbReference type="NCBI Taxonomy" id="2358"/>
    <lineage>
        <taxon>Bacteria</taxon>
        <taxon>Pseudomonadati</taxon>
        <taxon>Thermodesulfobacteriota</taxon>
        <taxon>Desulfomonilia</taxon>
        <taxon>Desulfomonilales</taxon>
        <taxon>Desulfomonilaceae</taxon>
        <taxon>Desulfomonile</taxon>
    </lineage>
</organism>
<keyword evidence="3" id="KW-0479">Metal-binding</keyword>
<accession>A0A9D6Z2M1</accession>
<dbReference type="PANTHER" id="PTHR30134">
    <property type="entry name" value="HYDROGENASE PROTEIN ASSEMBLY PROTEIN, NICKEL CHAPERONE"/>
    <property type="match status" value="1"/>
</dbReference>
<dbReference type="GO" id="GO:0016151">
    <property type="term" value="F:nickel cation binding"/>
    <property type="evidence" value="ECO:0007669"/>
    <property type="project" value="InterPro"/>
</dbReference>
<dbReference type="Pfam" id="PF02492">
    <property type="entry name" value="cobW"/>
    <property type="match status" value="1"/>
</dbReference>
<dbReference type="SUPFAM" id="SSF52540">
    <property type="entry name" value="P-loop containing nucleoside triphosphate hydrolases"/>
    <property type="match status" value="1"/>
</dbReference>
<dbReference type="NCBIfam" id="TIGR00073">
    <property type="entry name" value="hypB"/>
    <property type="match status" value="1"/>
</dbReference>
<dbReference type="GO" id="GO:0003924">
    <property type="term" value="F:GTPase activity"/>
    <property type="evidence" value="ECO:0007669"/>
    <property type="project" value="InterPro"/>
</dbReference>
<evidence type="ECO:0000256" key="3">
    <source>
        <dbReference type="ARBA" id="ARBA00022723"/>
    </source>
</evidence>
<dbReference type="Proteomes" id="UP000807825">
    <property type="component" value="Unassembled WGS sequence"/>
</dbReference>
<dbReference type="GO" id="GO:0008270">
    <property type="term" value="F:zinc ion binding"/>
    <property type="evidence" value="ECO:0007669"/>
    <property type="project" value="TreeGrafter"/>
</dbReference>
<sequence length="219" mass="23607">MPVKTLNVNEDILSANDMLAENLKARFDNSRVFVMNLMSSPGAGKTSLILRIIEALSGKVKIVVIEGDIASDVDAQKVGRTKVDVVQINTKGACHLDANMILSATQSLGLDGKQLLIIENVGNLVCPAEFKLGEDVKVMILSIPEGHDKPLKYPLMFTESNALVLNKIDLLPYTDFDMQELSKTVLAMNPSVKIFPVSAKTGEGIAELAAWLSGQIAGK</sequence>
<gene>
    <name evidence="9" type="primary">hypB</name>
    <name evidence="9" type="ORF">HY912_23000</name>
</gene>
<dbReference type="GO" id="GO:0005525">
    <property type="term" value="F:GTP binding"/>
    <property type="evidence" value="ECO:0007669"/>
    <property type="project" value="UniProtKB-KW"/>
</dbReference>
<dbReference type="AlphaFoldDB" id="A0A9D6Z2M1"/>
<evidence type="ECO:0000256" key="6">
    <source>
        <dbReference type="ARBA" id="ARBA00022833"/>
    </source>
</evidence>
<dbReference type="CDD" id="cd05390">
    <property type="entry name" value="HypB"/>
    <property type="match status" value="1"/>
</dbReference>
<keyword evidence="6" id="KW-0862">Zinc</keyword>
<keyword evidence="5" id="KW-0378">Hydrolase</keyword>
<dbReference type="EMBL" id="JACRDE010000599">
    <property type="protein sequence ID" value="MBI5252373.1"/>
    <property type="molecule type" value="Genomic_DNA"/>
</dbReference>
<comment type="similarity">
    <text evidence="1">Belongs to the SIMIBI class G3E GTPase family. HypB/HupM subfamily.</text>
</comment>
<evidence type="ECO:0000313" key="9">
    <source>
        <dbReference type="EMBL" id="MBI5252373.1"/>
    </source>
</evidence>
<dbReference type="InterPro" id="IPR004392">
    <property type="entry name" value="Hyd_mat_HypB"/>
</dbReference>
<evidence type="ECO:0000256" key="1">
    <source>
        <dbReference type="ARBA" id="ARBA00006211"/>
    </source>
</evidence>
<keyword evidence="2" id="KW-0533">Nickel</keyword>
<dbReference type="Gene3D" id="3.40.50.300">
    <property type="entry name" value="P-loop containing nucleotide triphosphate hydrolases"/>
    <property type="match status" value="1"/>
</dbReference>
<evidence type="ECO:0000256" key="2">
    <source>
        <dbReference type="ARBA" id="ARBA00022596"/>
    </source>
</evidence>
<name>A0A9D6Z2M1_9BACT</name>
<comment type="caution">
    <text evidence="9">The sequence shown here is derived from an EMBL/GenBank/DDBJ whole genome shotgun (WGS) entry which is preliminary data.</text>
</comment>
<evidence type="ECO:0000256" key="7">
    <source>
        <dbReference type="ARBA" id="ARBA00023134"/>
    </source>
</evidence>
<proteinExistence type="inferred from homology"/>
<protein>
    <submittedName>
        <fullName evidence="9">Hydrogenase nickel incorporation protein HypB</fullName>
    </submittedName>
</protein>
<dbReference type="GO" id="GO:0051604">
    <property type="term" value="P:protein maturation"/>
    <property type="evidence" value="ECO:0007669"/>
    <property type="project" value="InterPro"/>
</dbReference>
<reference evidence="9" key="1">
    <citation type="submission" date="2020-07" db="EMBL/GenBank/DDBJ databases">
        <title>Huge and variable diversity of episymbiotic CPR bacteria and DPANN archaea in groundwater ecosystems.</title>
        <authorList>
            <person name="He C.Y."/>
            <person name="Keren R."/>
            <person name="Whittaker M."/>
            <person name="Farag I.F."/>
            <person name="Doudna J."/>
            <person name="Cate J.H.D."/>
            <person name="Banfield J.F."/>
        </authorList>
    </citation>
    <scope>NUCLEOTIDE SEQUENCE</scope>
    <source>
        <strain evidence="9">NC_groundwater_1664_Pr3_B-0.1um_52_9</strain>
    </source>
</reference>
<dbReference type="InterPro" id="IPR027417">
    <property type="entry name" value="P-loop_NTPase"/>
</dbReference>
<evidence type="ECO:0000259" key="8">
    <source>
        <dbReference type="Pfam" id="PF02492"/>
    </source>
</evidence>
<evidence type="ECO:0000256" key="5">
    <source>
        <dbReference type="ARBA" id="ARBA00022801"/>
    </source>
</evidence>
<dbReference type="PIRSF" id="PIRSF005624">
    <property type="entry name" value="Ni-bind_GTPase"/>
    <property type="match status" value="1"/>
</dbReference>
<dbReference type="InterPro" id="IPR003495">
    <property type="entry name" value="CobW/HypB/UreG_nucleotide-bd"/>
</dbReference>
<dbReference type="PANTHER" id="PTHR30134:SF2">
    <property type="entry name" value="HYDROGENASE MATURATION FACTOR HYPB"/>
    <property type="match status" value="1"/>
</dbReference>
<keyword evidence="7" id="KW-0342">GTP-binding</keyword>
<evidence type="ECO:0000256" key="4">
    <source>
        <dbReference type="ARBA" id="ARBA00022741"/>
    </source>
</evidence>
<evidence type="ECO:0000313" key="10">
    <source>
        <dbReference type="Proteomes" id="UP000807825"/>
    </source>
</evidence>